<evidence type="ECO:0000313" key="5">
    <source>
        <dbReference type="EMBL" id="NED96972.1"/>
    </source>
</evidence>
<dbReference type="SMART" id="SM00418">
    <property type="entry name" value="HTH_ARSR"/>
    <property type="match status" value="1"/>
</dbReference>
<dbReference type="EMBL" id="JAAGOB010000009">
    <property type="protein sequence ID" value="NED96972.1"/>
    <property type="molecule type" value="Genomic_DNA"/>
</dbReference>
<dbReference type="GO" id="GO:0003700">
    <property type="term" value="F:DNA-binding transcription factor activity"/>
    <property type="evidence" value="ECO:0007669"/>
    <property type="project" value="InterPro"/>
</dbReference>
<dbReference type="InterPro" id="IPR036390">
    <property type="entry name" value="WH_DNA-bd_sf"/>
</dbReference>
<dbReference type="Pfam" id="PF12840">
    <property type="entry name" value="HTH_20"/>
    <property type="match status" value="1"/>
</dbReference>
<dbReference type="RefSeq" id="WP_163819762.1">
    <property type="nucleotide sequence ID" value="NZ_JAAGOB010000009.1"/>
</dbReference>
<keyword evidence="6" id="KW-1185">Reference proteome</keyword>
<dbReference type="PANTHER" id="PTHR33154:SF15">
    <property type="entry name" value="REGULATORY PROTEIN ARSR"/>
    <property type="match status" value="1"/>
</dbReference>
<name>A0A6N9YPR8_9ACTN</name>
<dbReference type="GO" id="GO:0003677">
    <property type="term" value="F:DNA binding"/>
    <property type="evidence" value="ECO:0007669"/>
    <property type="project" value="UniProtKB-KW"/>
</dbReference>
<evidence type="ECO:0000313" key="6">
    <source>
        <dbReference type="Proteomes" id="UP000469185"/>
    </source>
</evidence>
<evidence type="ECO:0000259" key="4">
    <source>
        <dbReference type="SMART" id="SM00418"/>
    </source>
</evidence>
<evidence type="ECO:0000256" key="1">
    <source>
        <dbReference type="ARBA" id="ARBA00023015"/>
    </source>
</evidence>
<dbReference type="InterPro" id="IPR036388">
    <property type="entry name" value="WH-like_DNA-bd_sf"/>
</dbReference>
<keyword evidence="3" id="KW-0804">Transcription</keyword>
<protein>
    <submittedName>
        <fullName evidence="5">Helix-turn-helix transcriptional regulator</fullName>
    </submittedName>
</protein>
<dbReference type="CDD" id="cd00090">
    <property type="entry name" value="HTH_ARSR"/>
    <property type="match status" value="1"/>
</dbReference>
<proteinExistence type="predicted"/>
<dbReference type="AlphaFoldDB" id="A0A6N9YPR8"/>
<evidence type="ECO:0000256" key="3">
    <source>
        <dbReference type="ARBA" id="ARBA00023163"/>
    </source>
</evidence>
<dbReference type="InterPro" id="IPR051081">
    <property type="entry name" value="HTH_MetalResp_TranReg"/>
</dbReference>
<dbReference type="InterPro" id="IPR001845">
    <property type="entry name" value="HTH_ArsR_DNA-bd_dom"/>
</dbReference>
<gene>
    <name evidence="5" type="ORF">G1H11_16825</name>
</gene>
<dbReference type="PANTHER" id="PTHR33154">
    <property type="entry name" value="TRANSCRIPTIONAL REGULATOR, ARSR FAMILY"/>
    <property type="match status" value="1"/>
</dbReference>
<comment type="caution">
    <text evidence="5">The sequence shown here is derived from an EMBL/GenBank/DDBJ whole genome shotgun (WGS) entry which is preliminary data.</text>
</comment>
<sequence>MSNDATPHSSGPRITDPQRLRALAHPLRNELLDVLRIEGEATATQCAERTGESVASCSFHLRMLAKYGFVEPGEPKGREKPWRLAVRSFTATADFEDPASKFALREVSSLVVEREMQRLRDWIARTDEEPREWVEASTIATSTFWATAEEMSEISRTLGELTDRFTDRFDDPAKRPEGARIVRLLGVTTVDPDRSSDARTDGADS</sequence>
<dbReference type="SUPFAM" id="SSF46785">
    <property type="entry name" value="Winged helix' DNA-binding domain"/>
    <property type="match status" value="1"/>
</dbReference>
<dbReference type="Gene3D" id="1.10.10.10">
    <property type="entry name" value="Winged helix-like DNA-binding domain superfamily/Winged helix DNA-binding domain"/>
    <property type="match status" value="1"/>
</dbReference>
<organism evidence="5 6">
    <name type="scientific">Phytoactinopolyspora alkaliphila</name>
    <dbReference type="NCBI Taxonomy" id="1783498"/>
    <lineage>
        <taxon>Bacteria</taxon>
        <taxon>Bacillati</taxon>
        <taxon>Actinomycetota</taxon>
        <taxon>Actinomycetes</taxon>
        <taxon>Jiangellales</taxon>
        <taxon>Jiangellaceae</taxon>
        <taxon>Phytoactinopolyspora</taxon>
    </lineage>
</organism>
<feature type="domain" description="HTH arsR-type" evidence="4">
    <location>
        <begin position="18"/>
        <end position="94"/>
    </location>
</feature>
<keyword evidence="1" id="KW-0805">Transcription regulation</keyword>
<dbReference type="Proteomes" id="UP000469185">
    <property type="component" value="Unassembled WGS sequence"/>
</dbReference>
<keyword evidence="2" id="KW-0238">DNA-binding</keyword>
<evidence type="ECO:0000256" key="2">
    <source>
        <dbReference type="ARBA" id="ARBA00023125"/>
    </source>
</evidence>
<accession>A0A6N9YPR8</accession>
<dbReference type="InterPro" id="IPR011991">
    <property type="entry name" value="ArsR-like_HTH"/>
</dbReference>
<reference evidence="5 6" key="1">
    <citation type="submission" date="2020-02" db="EMBL/GenBank/DDBJ databases">
        <authorList>
            <person name="Li X.-J."/>
            <person name="Feng X.-M."/>
        </authorList>
    </citation>
    <scope>NUCLEOTIDE SEQUENCE [LARGE SCALE GENOMIC DNA]</scope>
    <source>
        <strain evidence="5 6">CGMCC 4.7225</strain>
    </source>
</reference>